<dbReference type="RefSeq" id="WP_203168263.1">
    <property type="nucleotide sequence ID" value="NZ_JAEVLS010000003.1"/>
</dbReference>
<dbReference type="Gene3D" id="1.20.1440.60">
    <property type="entry name" value="23S rRNA-intervening sequence"/>
    <property type="match status" value="1"/>
</dbReference>
<reference evidence="1 2" key="1">
    <citation type="journal article" date="2021" name="Int. J. Syst. Evol. Microbiol.">
        <title>Steroidobacter gossypii sp. nov., isolated from soil of cotton cropping field.</title>
        <authorList>
            <person name="Huang R."/>
            <person name="Yang S."/>
            <person name="Zhen C."/>
            <person name="Liu W."/>
        </authorList>
    </citation>
    <scope>NUCLEOTIDE SEQUENCE [LARGE SCALE GENOMIC DNA]</scope>
    <source>
        <strain evidence="1 2">S1-65</strain>
    </source>
</reference>
<protein>
    <submittedName>
        <fullName evidence="1">Four helix bundle protein</fullName>
    </submittedName>
</protein>
<name>A0ABS1WYV5_9GAMM</name>
<dbReference type="InterPro" id="IPR012657">
    <property type="entry name" value="23S_rRNA-intervening_sequence"/>
</dbReference>
<dbReference type="Proteomes" id="UP000661077">
    <property type="component" value="Unassembled WGS sequence"/>
</dbReference>
<dbReference type="SUPFAM" id="SSF158446">
    <property type="entry name" value="IVS-encoded protein-like"/>
    <property type="match status" value="1"/>
</dbReference>
<organism evidence="1 2">
    <name type="scientific">Steroidobacter gossypii</name>
    <dbReference type="NCBI Taxonomy" id="2805490"/>
    <lineage>
        <taxon>Bacteria</taxon>
        <taxon>Pseudomonadati</taxon>
        <taxon>Pseudomonadota</taxon>
        <taxon>Gammaproteobacteria</taxon>
        <taxon>Steroidobacterales</taxon>
        <taxon>Steroidobacteraceae</taxon>
        <taxon>Steroidobacter</taxon>
    </lineage>
</organism>
<gene>
    <name evidence="1" type="ORF">JM946_15570</name>
</gene>
<evidence type="ECO:0000313" key="2">
    <source>
        <dbReference type="Proteomes" id="UP000661077"/>
    </source>
</evidence>
<dbReference type="PANTHER" id="PTHR38471">
    <property type="entry name" value="FOUR HELIX BUNDLE PROTEIN"/>
    <property type="match status" value="1"/>
</dbReference>
<accession>A0ABS1WYV5</accession>
<dbReference type="CDD" id="cd16377">
    <property type="entry name" value="23S_rRNA_IVP_like"/>
    <property type="match status" value="1"/>
</dbReference>
<sequence length="138" mass="15071">MDKIVSHKDLVAWQKAVTLACKVYAASRQLPRDERFGLQSQLRRAAASIPCNIAEGSARRSRAEFLQFLYVARGSLAELETQYTIINRLALLGDAGATLEEIAHVGRLLNGLIRSLVTSGRTAHARACTPTVRRSAAP</sequence>
<dbReference type="InterPro" id="IPR036583">
    <property type="entry name" value="23S_rRNA_IVS_sf"/>
</dbReference>
<keyword evidence="2" id="KW-1185">Reference proteome</keyword>
<dbReference type="Pfam" id="PF05635">
    <property type="entry name" value="23S_rRNA_IVP"/>
    <property type="match status" value="1"/>
</dbReference>
<dbReference type="NCBIfam" id="TIGR02436">
    <property type="entry name" value="four helix bundle protein"/>
    <property type="match status" value="1"/>
</dbReference>
<dbReference type="PANTHER" id="PTHR38471:SF2">
    <property type="entry name" value="FOUR HELIX BUNDLE PROTEIN"/>
    <property type="match status" value="1"/>
</dbReference>
<proteinExistence type="predicted"/>
<evidence type="ECO:0000313" key="1">
    <source>
        <dbReference type="EMBL" id="MBM0106153.1"/>
    </source>
</evidence>
<dbReference type="EMBL" id="JAEVLS010000003">
    <property type="protein sequence ID" value="MBM0106153.1"/>
    <property type="molecule type" value="Genomic_DNA"/>
</dbReference>
<comment type="caution">
    <text evidence="1">The sequence shown here is derived from an EMBL/GenBank/DDBJ whole genome shotgun (WGS) entry which is preliminary data.</text>
</comment>